<comment type="caution">
    <text evidence="1">The sequence shown here is derived from an EMBL/GenBank/DDBJ whole genome shotgun (WGS) entry which is preliminary data.</text>
</comment>
<organism evidence="1 2">
    <name type="scientific">Diplogelasinospora grovesii</name>
    <dbReference type="NCBI Taxonomy" id="303347"/>
    <lineage>
        <taxon>Eukaryota</taxon>
        <taxon>Fungi</taxon>
        <taxon>Dikarya</taxon>
        <taxon>Ascomycota</taxon>
        <taxon>Pezizomycotina</taxon>
        <taxon>Sordariomycetes</taxon>
        <taxon>Sordariomycetidae</taxon>
        <taxon>Sordariales</taxon>
        <taxon>Diplogelasinosporaceae</taxon>
        <taxon>Diplogelasinospora</taxon>
    </lineage>
</organism>
<proteinExistence type="predicted"/>
<keyword evidence="2" id="KW-1185">Reference proteome</keyword>
<dbReference type="AlphaFoldDB" id="A0AAN6MVL2"/>
<sequence>MTIVAVFIKIKDHPVTNQCVLCICLVRHHSQFPEREYALELVFTDKETDDGAFCLKLYKAVSIYGWPEGLDRRIGHPKPGVTREQVVEYLEKVSAFLPHKVVPDSGDTILWCYQAIGDLLEHGMMELYRPPGKPAPWDEFKREYPMPFPDESPPLARGVVALLTVSRARRDRAARLGLPALYAPYSSGVEREHKVGKDMCWVGTGGVRRRRRRGGGGVPGFTH</sequence>
<gene>
    <name evidence="1" type="ORF">QBC46DRAFT_359118</name>
</gene>
<accession>A0AAN6MVL2</accession>
<name>A0AAN6MVL2_9PEZI</name>
<protein>
    <submittedName>
        <fullName evidence="1">Uncharacterized protein</fullName>
    </submittedName>
</protein>
<evidence type="ECO:0000313" key="2">
    <source>
        <dbReference type="Proteomes" id="UP001303473"/>
    </source>
</evidence>
<dbReference type="EMBL" id="MU854005">
    <property type="protein sequence ID" value="KAK3934306.1"/>
    <property type="molecule type" value="Genomic_DNA"/>
</dbReference>
<evidence type="ECO:0000313" key="1">
    <source>
        <dbReference type="EMBL" id="KAK3934306.1"/>
    </source>
</evidence>
<reference evidence="2" key="1">
    <citation type="journal article" date="2023" name="Mol. Phylogenet. Evol.">
        <title>Genome-scale phylogeny and comparative genomics of the fungal order Sordariales.</title>
        <authorList>
            <person name="Hensen N."/>
            <person name="Bonometti L."/>
            <person name="Westerberg I."/>
            <person name="Brannstrom I.O."/>
            <person name="Guillou S."/>
            <person name="Cros-Aarteil S."/>
            <person name="Calhoun S."/>
            <person name="Haridas S."/>
            <person name="Kuo A."/>
            <person name="Mondo S."/>
            <person name="Pangilinan J."/>
            <person name="Riley R."/>
            <person name="LaButti K."/>
            <person name="Andreopoulos B."/>
            <person name="Lipzen A."/>
            <person name="Chen C."/>
            <person name="Yan M."/>
            <person name="Daum C."/>
            <person name="Ng V."/>
            <person name="Clum A."/>
            <person name="Steindorff A."/>
            <person name="Ohm R.A."/>
            <person name="Martin F."/>
            <person name="Silar P."/>
            <person name="Natvig D.O."/>
            <person name="Lalanne C."/>
            <person name="Gautier V."/>
            <person name="Ament-Velasquez S.L."/>
            <person name="Kruys A."/>
            <person name="Hutchinson M.I."/>
            <person name="Powell A.J."/>
            <person name="Barry K."/>
            <person name="Miller A.N."/>
            <person name="Grigoriev I.V."/>
            <person name="Debuchy R."/>
            <person name="Gladieux P."/>
            <person name="Hiltunen Thoren M."/>
            <person name="Johannesson H."/>
        </authorList>
    </citation>
    <scope>NUCLEOTIDE SEQUENCE [LARGE SCALE GENOMIC DNA]</scope>
    <source>
        <strain evidence="2">CBS 340.73</strain>
    </source>
</reference>
<dbReference type="Proteomes" id="UP001303473">
    <property type="component" value="Unassembled WGS sequence"/>
</dbReference>